<dbReference type="InterPro" id="IPR023635">
    <property type="entry name" value="Peptide_deformylase"/>
</dbReference>
<sequence>MKKTVRHPGLLLVLLTVCTNLLQAQLFTDKETKIIYGGDTSNMLRVIQITQPEEHKILLTPSANIQHNAPGLDLLAKRMLLSMRDSTRPGVGIAAPQLGINKKIIWVQRFDKAGTPFELYLNPQITWQSVLYRKGKEGCLSIPDISGNVLRHYTIGLSYQQKDGTYKNEIIEGFTAVIFQHEIDHLNGILFTQRLQEQDTKQYYPLATGVELYLEQPSKR</sequence>
<keyword evidence="2 5" id="KW-0479">Metal-binding</keyword>
<dbReference type="GO" id="GO:0042586">
    <property type="term" value="F:peptide deformylase activity"/>
    <property type="evidence" value="ECO:0007669"/>
    <property type="project" value="UniProtKB-EC"/>
</dbReference>
<comment type="caution">
    <text evidence="7">The sequence shown here is derived from an EMBL/GenBank/DDBJ whole genome shotgun (WGS) entry which is preliminary data.</text>
</comment>
<keyword evidence="8" id="KW-1185">Reference proteome</keyword>
<feature type="signal peptide" evidence="6">
    <location>
        <begin position="1"/>
        <end position="24"/>
    </location>
</feature>
<comment type="catalytic activity">
    <reaction evidence="5">
        <text>N-terminal N-formyl-L-methionyl-[peptide] + H2O = N-terminal L-methionyl-[peptide] + formate</text>
        <dbReference type="Rhea" id="RHEA:24420"/>
        <dbReference type="Rhea" id="RHEA-COMP:10639"/>
        <dbReference type="Rhea" id="RHEA-COMP:10640"/>
        <dbReference type="ChEBI" id="CHEBI:15377"/>
        <dbReference type="ChEBI" id="CHEBI:15740"/>
        <dbReference type="ChEBI" id="CHEBI:49298"/>
        <dbReference type="ChEBI" id="CHEBI:64731"/>
        <dbReference type="EC" id="3.5.1.88"/>
    </reaction>
</comment>
<keyword evidence="3 5" id="KW-0378">Hydrolase</keyword>
<dbReference type="EMBL" id="JBHUOZ010000001">
    <property type="protein sequence ID" value="MFD2919052.1"/>
    <property type="molecule type" value="Genomic_DNA"/>
</dbReference>
<accession>A0ABW6A4P4</accession>
<dbReference type="EC" id="3.5.1.88" evidence="5"/>
<keyword evidence="5" id="KW-0408">Iron</keyword>
<feature type="binding site" evidence="5">
    <location>
        <position position="181"/>
    </location>
    <ligand>
        <name>Fe cation</name>
        <dbReference type="ChEBI" id="CHEBI:24875"/>
    </ligand>
</feature>
<dbReference type="NCBIfam" id="TIGR00079">
    <property type="entry name" value="pept_deformyl"/>
    <property type="match status" value="1"/>
</dbReference>
<dbReference type="Proteomes" id="UP001597511">
    <property type="component" value="Unassembled WGS sequence"/>
</dbReference>
<dbReference type="PANTHER" id="PTHR10458">
    <property type="entry name" value="PEPTIDE DEFORMYLASE"/>
    <property type="match status" value="1"/>
</dbReference>
<name>A0ABW6A4P4_9BACT</name>
<evidence type="ECO:0000256" key="5">
    <source>
        <dbReference type="HAMAP-Rule" id="MF_00163"/>
    </source>
</evidence>
<feature type="active site" evidence="5">
    <location>
        <position position="182"/>
    </location>
</feature>
<dbReference type="PANTHER" id="PTHR10458:SF8">
    <property type="entry name" value="PEPTIDE DEFORMYLASE 2"/>
    <property type="match status" value="1"/>
</dbReference>
<dbReference type="RefSeq" id="WP_386095858.1">
    <property type="nucleotide sequence ID" value="NZ_JBHUOZ010000001.1"/>
</dbReference>
<protein>
    <recommendedName>
        <fullName evidence="5">Peptide deformylase</fullName>
        <shortName evidence="5">PDF</shortName>
        <ecNumber evidence="5">3.5.1.88</ecNumber>
    </recommendedName>
    <alternativeName>
        <fullName evidence="5">Polypeptide deformylase</fullName>
    </alternativeName>
</protein>
<keyword evidence="6" id="KW-0732">Signal</keyword>
<evidence type="ECO:0000256" key="1">
    <source>
        <dbReference type="ARBA" id="ARBA00010759"/>
    </source>
</evidence>
<comment type="similarity">
    <text evidence="1 5">Belongs to the polypeptide deformylase family.</text>
</comment>
<evidence type="ECO:0000256" key="4">
    <source>
        <dbReference type="ARBA" id="ARBA00022917"/>
    </source>
</evidence>
<dbReference type="Gene3D" id="3.90.45.10">
    <property type="entry name" value="Peptide deformylase"/>
    <property type="match status" value="1"/>
</dbReference>
<dbReference type="SUPFAM" id="SSF56420">
    <property type="entry name" value="Peptide deformylase"/>
    <property type="match status" value="1"/>
</dbReference>
<dbReference type="InterPro" id="IPR036821">
    <property type="entry name" value="Peptide_deformylase_sf"/>
</dbReference>
<evidence type="ECO:0000256" key="6">
    <source>
        <dbReference type="SAM" id="SignalP"/>
    </source>
</evidence>
<comment type="cofactor">
    <cofactor evidence="5">
        <name>Fe(2+)</name>
        <dbReference type="ChEBI" id="CHEBI:29033"/>
    </cofactor>
    <text evidence="5">Binds 1 Fe(2+) ion.</text>
</comment>
<comment type="function">
    <text evidence="5">Removes the formyl group from the N-terminal Met of newly synthesized proteins. Requires at least a dipeptide for an efficient rate of reaction. N-terminal L-methionine is a prerequisite for activity but the enzyme has broad specificity at other positions.</text>
</comment>
<keyword evidence="4 5" id="KW-0648">Protein biosynthesis</keyword>
<evidence type="ECO:0000313" key="7">
    <source>
        <dbReference type="EMBL" id="MFD2919052.1"/>
    </source>
</evidence>
<dbReference type="Pfam" id="PF01327">
    <property type="entry name" value="Pep_deformylase"/>
    <property type="match status" value="1"/>
</dbReference>
<feature type="binding site" evidence="5">
    <location>
        <position position="185"/>
    </location>
    <ligand>
        <name>Fe cation</name>
        <dbReference type="ChEBI" id="CHEBI:24875"/>
    </ligand>
</feature>
<dbReference type="PRINTS" id="PR01576">
    <property type="entry name" value="PDEFORMYLASE"/>
</dbReference>
<gene>
    <name evidence="5 7" type="primary">def</name>
    <name evidence="7" type="ORF">ACFS6H_04960</name>
</gene>
<organism evidence="7 8">
    <name type="scientific">Terrimonas rubra</name>
    <dbReference type="NCBI Taxonomy" id="1035890"/>
    <lineage>
        <taxon>Bacteria</taxon>
        <taxon>Pseudomonadati</taxon>
        <taxon>Bacteroidota</taxon>
        <taxon>Chitinophagia</taxon>
        <taxon>Chitinophagales</taxon>
        <taxon>Chitinophagaceae</taxon>
        <taxon>Terrimonas</taxon>
    </lineage>
</organism>
<proteinExistence type="inferred from homology"/>
<evidence type="ECO:0000256" key="2">
    <source>
        <dbReference type="ARBA" id="ARBA00022723"/>
    </source>
</evidence>
<evidence type="ECO:0000256" key="3">
    <source>
        <dbReference type="ARBA" id="ARBA00022801"/>
    </source>
</evidence>
<evidence type="ECO:0000313" key="8">
    <source>
        <dbReference type="Proteomes" id="UP001597511"/>
    </source>
</evidence>
<feature type="chain" id="PRO_5047109553" description="Peptide deformylase" evidence="6">
    <location>
        <begin position="25"/>
        <end position="220"/>
    </location>
</feature>
<dbReference type="HAMAP" id="MF_00163">
    <property type="entry name" value="Pep_deformylase"/>
    <property type="match status" value="1"/>
</dbReference>
<feature type="binding site" evidence="5">
    <location>
        <position position="139"/>
    </location>
    <ligand>
        <name>Fe cation</name>
        <dbReference type="ChEBI" id="CHEBI:24875"/>
    </ligand>
</feature>
<reference evidence="8" key="1">
    <citation type="journal article" date="2019" name="Int. J. Syst. Evol. Microbiol.">
        <title>The Global Catalogue of Microorganisms (GCM) 10K type strain sequencing project: providing services to taxonomists for standard genome sequencing and annotation.</title>
        <authorList>
            <consortium name="The Broad Institute Genomics Platform"/>
            <consortium name="The Broad Institute Genome Sequencing Center for Infectious Disease"/>
            <person name="Wu L."/>
            <person name="Ma J."/>
        </authorList>
    </citation>
    <scope>NUCLEOTIDE SEQUENCE [LARGE SCALE GENOMIC DNA]</scope>
    <source>
        <strain evidence="8">KCTC 23299</strain>
    </source>
</reference>
<dbReference type="CDD" id="cd00487">
    <property type="entry name" value="Pep_deformylase"/>
    <property type="match status" value="1"/>
</dbReference>